<dbReference type="Proteomes" id="UP001149140">
    <property type="component" value="Unassembled WGS sequence"/>
</dbReference>
<keyword evidence="2" id="KW-1185">Reference proteome</keyword>
<comment type="caution">
    <text evidence="1">The sequence shown here is derived from an EMBL/GenBank/DDBJ whole genome shotgun (WGS) entry which is preliminary data.</text>
</comment>
<dbReference type="SUPFAM" id="SSF160379">
    <property type="entry name" value="SP0830-like"/>
    <property type="match status" value="1"/>
</dbReference>
<name>A0A9X3S0B3_9ACTN</name>
<sequence length="172" mass="18764">MARLVALLRGINLGAKRRVPMADLRALMGELGYEDVRTVLQSGNVLFVGAKGTAQTKLEAAIADRFGFEVDVVLRTVEELEAVVAHDPFGDVADDLKRYFVVFLPGKPDAARLAELEAEDWSPDRFGAHGSELYAWCPDGMQGSRLMKALGKPGIAATATFRNMSTVRKLLE</sequence>
<dbReference type="EMBL" id="JAPDOD010000014">
    <property type="protein sequence ID" value="MDA0161865.1"/>
    <property type="molecule type" value="Genomic_DNA"/>
</dbReference>
<dbReference type="RefSeq" id="WP_270041086.1">
    <property type="nucleotide sequence ID" value="NZ_JAPDOD010000014.1"/>
</dbReference>
<proteinExistence type="predicted"/>
<accession>A0A9X3S0B3</accession>
<dbReference type="PANTHER" id="PTHR36439">
    <property type="entry name" value="BLL4334 PROTEIN"/>
    <property type="match status" value="1"/>
</dbReference>
<dbReference type="AlphaFoldDB" id="A0A9X3S0B3"/>
<reference evidence="1" key="1">
    <citation type="submission" date="2022-10" db="EMBL/GenBank/DDBJ databases">
        <title>The WGS of Solirubrobacter ginsenosidimutans DSM 21036.</title>
        <authorList>
            <person name="Jiang Z."/>
        </authorList>
    </citation>
    <scope>NUCLEOTIDE SEQUENCE</scope>
    <source>
        <strain evidence="1">DSM 21036</strain>
    </source>
</reference>
<evidence type="ECO:0000313" key="2">
    <source>
        <dbReference type="Proteomes" id="UP001149140"/>
    </source>
</evidence>
<organism evidence="1 2">
    <name type="scientific">Solirubrobacter ginsenosidimutans</name>
    <dbReference type="NCBI Taxonomy" id="490573"/>
    <lineage>
        <taxon>Bacteria</taxon>
        <taxon>Bacillati</taxon>
        <taxon>Actinomycetota</taxon>
        <taxon>Thermoleophilia</taxon>
        <taxon>Solirubrobacterales</taxon>
        <taxon>Solirubrobacteraceae</taxon>
        <taxon>Solirubrobacter</taxon>
    </lineage>
</organism>
<dbReference type="Gene3D" id="3.30.70.1280">
    <property type="entry name" value="SP0830-like domains"/>
    <property type="match status" value="1"/>
</dbReference>
<dbReference type="PIRSF" id="PIRSF008502">
    <property type="entry name" value="UCP008502"/>
    <property type="match status" value="1"/>
</dbReference>
<evidence type="ECO:0000313" key="1">
    <source>
        <dbReference type="EMBL" id="MDA0161865.1"/>
    </source>
</evidence>
<dbReference type="Pfam" id="PF08002">
    <property type="entry name" value="DUF1697"/>
    <property type="match status" value="1"/>
</dbReference>
<dbReference type="PANTHER" id="PTHR36439:SF1">
    <property type="entry name" value="DUF1697 DOMAIN-CONTAINING PROTEIN"/>
    <property type="match status" value="1"/>
</dbReference>
<gene>
    <name evidence="1" type="ORF">OM076_16445</name>
</gene>
<protein>
    <submittedName>
        <fullName evidence="1">DUF1697 domain-containing protein</fullName>
    </submittedName>
</protein>
<dbReference type="InterPro" id="IPR012545">
    <property type="entry name" value="DUF1697"/>
</dbReference>